<feature type="domain" description="C2H2-type" evidence="11">
    <location>
        <begin position="734"/>
        <end position="764"/>
    </location>
</feature>
<dbReference type="OrthoDB" id="9998363at2759"/>
<dbReference type="Gene3D" id="3.30.160.60">
    <property type="entry name" value="Classic Zinc Finger"/>
    <property type="match status" value="5"/>
</dbReference>
<dbReference type="InterPro" id="IPR046341">
    <property type="entry name" value="SET_dom_sf"/>
</dbReference>
<feature type="domain" description="C2H2-type" evidence="11">
    <location>
        <begin position="773"/>
        <end position="800"/>
    </location>
</feature>
<dbReference type="Gene3D" id="2.170.270.10">
    <property type="entry name" value="SET domain"/>
    <property type="match status" value="1"/>
</dbReference>
<evidence type="ECO:0000256" key="4">
    <source>
        <dbReference type="ARBA" id="ARBA00022771"/>
    </source>
</evidence>
<dbReference type="PROSITE" id="PS50157">
    <property type="entry name" value="ZINC_FINGER_C2H2_2"/>
    <property type="match status" value="7"/>
</dbReference>
<keyword evidence="4 9" id="KW-0863">Zinc-finger</keyword>
<keyword evidence="6" id="KW-0805">Transcription regulation</keyword>
<dbReference type="InterPro" id="IPR050331">
    <property type="entry name" value="Zinc_finger"/>
</dbReference>
<dbReference type="RefSeq" id="XP_003726187.1">
    <property type="nucleotide sequence ID" value="XM_003726139.3"/>
</dbReference>
<dbReference type="GO" id="GO:0008270">
    <property type="term" value="F:zinc ion binding"/>
    <property type="evidence" value="ECO:0007669"/>
    <property type="project" value="UniProtKB-KW"/>
</dbReference>
<dbReference type="InParanoid" id="A0A7M7GPN6"/>
<feature type="region of interest" description="Disordered" evidence="10">
    <location>
        <begin position="331"/>
        <end position="359"/>
    </location>
</feature>
<dbReference type="PANTHER" id="PTHR16515">
    <property type="entry name" value="PR DOMAIN ZINC FINGER PROTEIN"/>
    <property type="match status" value="1"/>
</dbReference>
<feature type="compositionally biased region" description="Acidic residues" evidence="10">
    <location>
        <begin position="662"/>
        <end position="684"/>
    </location>
</feature>
<keyword evidence="2" id="KW-0479">Metal-binding</keyword>
<accession>A0A7M7GPN6</accession>
<dbReference type="Pfam" id="PF00096">
    <property type="entry name" value="zf-C2H2"/>
    <property type="match status" value="2"/>
</dbReference>
<evidence type="ECO:0000256" key="1">
    <source>
        <dbReference type="ARBA" id="ARBA00004123"/>
    </source>
</evidence>
<dbReference type="Pfam" id="PF13894">
    <property type="entry name" value="zf-C2H2_4"/>
    <property type="match status" value="1"/>
</dbReference>
<dbReference type="AlphaFoldDB" id="A0A7M7GPN6"/>
<evidence type="ECO:0000256" key="9">
    <source>
        <dbReference type="PROSITE-ProRule" id="PRU00042"/>
    </source>
</evidence>
<evidence type="ECO:0000256" key="5">
    <source>
        <dbReference type="ARBA" id="ARBA00022833"/>
    </source>
</evidence>
<feature type="region of interest" description="Disordered" evidence="10">
    <location>
        <begin position="115"/>
        <end position="134"/>
    </location>
</feature>
<sequence>MDYNDWVHPNQNLGQQSQVQDQEQDQYIVIHSGGPGVTNDVFAIPGGTTSEDLMDNLVHSGEASLSRLNVLPFYEQEMEGEKEEEMTMRGKEEEGEEGDDDQEDVDDILRNVMQVQGIQSVSPTPSDDDSYPYMTQRRPLSEKQSHNAIAPSSTLQPPIPKPVISANLPQGFSYKFAAGGGRITGVHTGRVIDKGQCFGPYNGSLLNETAGKHIGSTWELCLRGVVWFYLDGKNKIHNNWLYHINPARTREEQNLEAFQHYGDIYFRALDNVQPGTELKVFYSDEYRKKIGFNMALSELNYQKDTDDFECKVCKARCKTSKSMLRHIMFTHEHKEGPSKQRPPQYIASSHSAKGATGTASDQLAHFAREVCHKKDVVRRTREGAASKSGLIDKGGVVRNVERLSGGTLPHGNVHPSRSTNEPQPRERAASKSSLIDKGGAVRNVERLSGGTLPQSNVHPSRSTNGPQALPKRTSTSKQAAVLPRRVAPAPSSGDHVCPTCGKSFNHEGLLDSHRLFHRTQIKEFKCEVCGLVCKSFQEHIRHRNGHAERLHSCFLCENKYRYTSSYTRHLTNAHHIQGRRENYTCRLCRQLVHGKMKMVAHRTVCTLRKRDDEQWRREESEAEERSRAMKSHPQGSTDYQVEDVASDEEEPDHCEPRHSGMDDENGGWISEEEDPGCDQEEDSSVDSATRIEDHHNASTSDLQLRRPEQKVGYTQEESDRLGRRFGYYETPRPFQCKYKTCHRSYAKKCDLLHHIRRFHRKKNLVLQVDSRPYKCEQCPRTFSSLKAQNNHKEDHTGTKPFKCEPCFKWFRTARRLSEHNYRMHRDHVKKNECTVCGKKFLELHSLKKHERCHRGVRNFTCELCQRTFTSKHGLQTHMVRHTGEKPFACEICGRTFSLNVYLVRHAVTHRLYKGTEQTDSTNEK</sequence>
<feature type="compositionally biased region" description="Acidic residues" evidence="10">
    <location>
        <begin position="640"/>
        <end position="652"/>
    </location>
</feature>
<evidence type="ECO:0000313" key="14">
    <source>
        <dbReference type="Proteomes" id="UP000007110"/>
    </source>
</evidence>
<comment type="subcellular location">
    <subcellularLocation>
        <location evidence="1">Nucleus</location>
    </subcellularLocation>
</comment>
<feature type="domain" description="SET" evidence="12">
    <location>
        <begin position="170"/>
        <end position="283"/>
    </location>
</feature>
<dbReference type="GO" id="GO:0005694">
    <property type="term" value="C:chromosome"/>
    <property type="evidence" value="ECO:0000318"/>
    <property type="project" value="GO_Central"/>
</dbReference>
<dbReference type="GO" id="GO:0043035">
    <property type="term" value="F:chromatin insulator sequence binding"/>
    <property type="evidence" value="ECO:0000318"/>
    <property type="project" value="GO_Central"/>
</dbReference>
<feature type="compositionally biased region" description="Low complexity" evidence="10">
    <location>
        <begin position="479"/>
        <end position="490"/>
    </location>
</feature>
<dbReference type="FunFam" id="3.30.160.60:FF:000446">
    <property type="entry name" value="Zinc finger protein"/>
    <property type="match status" value="1"/>
</dbReference>
<dbReference type="InterPro" id="IPR001214">
    <property type="entry name" value="SET_dom"/>
</dbReference>
<feature type="domain" description="C2H2-type" evidence="11">
    <location>
        <begin position="801"/>
        <end position="829"/>
    </location>
</feature>
<evidence type="ECO:0000256" key="2">
    <source>
        <dbReference type="ARBA" id="ARBA00022723"/>
    </source>
</evidence>
<evidence type="ECO:0000256" key="10">
    <source>
        <dbReference type="SAM" id="MobiDB-lite"/>
    </source>
</evidence>
<keyword evidence="5" id="KW-0862">Zinc</keyword>
<dbReference type="GO" id="GO:0006357">
    <property type="term" value="P:regulation of transcription by RNA polymerase II"/>
    <property type="evidence" value="ECO:0000318"/>
    <property type="project" value="GO_Central"/>
</dbReference>
<keyword evidence="14" id="KW-1185">Reference proteome</keyword>
<dbReference type="Proteomes" id="UP000007110">
    <property type="component" value="Unassembled WGS sequence"/>
</dbReference>
<evidence type="ECO:0000259" key="12">
    <source>
        <dbReference type="PROSITE" id="PS50280"/>
    </source>
</evidence>
<dbReference type="GO" id="GO:0005634">
    <property type="term" value="C:nucleus"/>
    <property type="evidence" value="ECO:0007669"/>
    <property type="project" value="UniProtKB-SubCell"/>
</dbReference>
<dbReference type="PROSITE" id="PS50280">
    <property type="entry name" value="SET"/>
    <property type="match status" value="1"/>
</dbReference>
<feature type="region of interest" description="Disordered" evidence="10">
    <location>
        <begin position="396"/>
        <end position="493"/>
    </location>
</feature>
<dbReference type="PROSITE" id="PS00028">
    <property type="entry name" value="ZINC_FINGER_C2H2_1"/>
    <property type="match status" value="8"/>
</dbReference>
<dbReference type="PANTHER" id="PTHR16515:SF49">
    <property type="entry name" value="GASTRULA ZINC FINGER PROTEIN XLCGF49.1-LIKE-RELATED"/>
    <property type="match status" value="1"/>
</dbReference>
<feature type="region of interest" description="Disordered" evidence="10">
    <location>
        <begin position="78"/>
        <end position="102"/>
    </location>
</feature>
<feature type="region of interest" description="Disordered" evidence="10">
    <location>
        <begin position="1"/>
        <end position="22"/>
    </location>
</feature>
<evidence type="ECO:0000256" key="7">
    <source>
        <dbReference type="ARBA" id="ARBA00023163"/>
    </source>
</evidence>
<dbReference type="InterPro" id="IPR036236">
    <property type="entry name" value="Znf_C2H2_sf"/>
</dbReference>
<dbReference type="SUPFAM" id="SSF82199">
    <property type="entry name" value="SET domain"/>
    <property type="match status" value="1"/>
</dbReference>
<protein>
    <submittedName>
        <fullName evidence="13">Uncharacterized protein</fullName>
    </submittedName>
</protein>
<dbReference type="Pfam" id="PF21549">
    <property type="entry name" value="PRDM2_PR"/>
    <property type="match status" value="1"/>
</dbReference>
<feature type="region of interest" description="Disordered" evidence="10">
    <location>
        <begin position="613"/>
        <end position="717"/>
    </location>
</feature>
<feature type="compositionally biased region" description="Polar residues" evidence="10">
    <location>
        <begin position="146"/>
        <end position="156"/>
    </location>
</feature>
<evidence type="ECO:0000256" key="6">
    <source>
        <dbReference type="ARBA" id="ARBA00023015"/>
    </source>
</evidence>
<feature type="compositionally biased region" description="Polar residues" evidence="10">
    <location>
        <begin position="346"/>
        <end position="359"/>
    </location>
</feature>
<proteinExistence type="predicted"/>
<name>A0A7M7GPN6_STRPU</name>
<evidence type="ECO:0000259" key="11">
    <source>
        <dbReference type="PROSITE" id="PS50157"/>
    </source>
</evidence>
<feature type="domain" description="C2H2-type" evidence="11">
    <location>
        <begin position="831"/>
        <end position="858"/>
    </location>
</feature>
<feature type="compositionally biased region" description="Acidic residues" evidence="10">
    <location>
        <begin position="93"/>
        <end position="102"/>
    </location>
</feature>
<feature type="compositionally biased region" description="Polar residues" evidence="10">
    <location>
        <begin position="115"/>
        <end position="125"/>
    </location>
</feature>
<keyword evidence="7" id="KW-0804">Transcription</keyword>
<feature type="domain" description="C2H2-type" evidence="11">
    <location>
        <begin position="887"/>
        <end position="914"/>
    </location>
</feature>
<evidence type="ECO:0000256" key="8">
    <source>
        <dbReference type="ARBA" id="ARBA00023242"/>
    </source>
</evidence>
<dbReference type="SUPFAM" id="SSF57667">
    <property type="entry name" value="beta-beta-alpha zinc fingers"/>
    <property type="match status" value="4"/>
</dbReference>
<reference evidence="14" key="1">
    <citation type="submission" date="2015-02" db="EMBL/GenBank/DDBJ databases">
        <title>Genome sequencing for Strongylocentrotus purpuratus.</title>
        <authorList>
            <person name="Murali S."/>
            <person name="Liu Y."/>
            <person name="Vee V."/>
            <person name="English A."/>
            <person name="Wang M."/>
            <person name="Skinner E."/>
            <person name="Han Y."/>
            <person name="Muzny D.M."/>
            <person name="Worley K.C."/>
            <person name="Gibbs R.A."/>
        </authorList>
    </citation>
    <scope>NUCLEOTIDE SEQUENCE</scope>
</reference>
<dbReference type="InterPro" id="IPR013087">
    <property type="entry name" value="Znf_C2H2_type"/>
</dbReference>
<reference evidence="13" key="2">
    <citation type="submission" date="2021-01" db="UniProtKB">
        <authorList>
            <consortium name="EnsemblMetazoa"/>
        </authorList>
    </citation>
    <scope>IDENTIFICATION</scope>
</reference>
<organism evidence="13 14">
    <name type="scientific">Strongylocentrotus purpuratus</name>
    <name type="common">Purple sea urchin</name>
    <dbReference type="NCBI Taxonomy" id="7668"/>
    <lineage>
        <taxon>Eukaryota</taxon>
        <taxon>Metazoa</taxon>
        <taxon>Echinodermata</taxon>
        <taxon>Eleutherozoa</taxon>
        <taxon>Echinozoa</taxon>
        <taxon>Echinoidea</taxon>
        <taxon>Euechinoidea</taxon>
        <taxon>Echinacea</taxon>
        <taxon>Camarodonta</taxon>
        <taxon>Echinidea</taxon>
        <taxon>Strongylocentrotidae</taxon>
        <taxon>Strongylocentrotus</taxon>
    </lineage>
</organism>
<dbReference type="OMA" id="HIMFTHE"/>
<dbReference type="EnsemblMetazoa" id="XM_003726139">
    <property type="protein sequence ID" value="XP_003726187"/>
    <property type="gene ID" value="LOC100888640"/>
</dbReference>
<keyword evidence="8" id="KW-0539">Nucleus</keyword>
<feature type="region of interest" description="Disordered" evidence="10">
    <location>
        <begin position="139"/>
        <end position="160"/>
    </location>
</feature>
<dbReference type="KEGG" id="spu:100888640"/>
<feature type="domain" description="C2H2-type" evidence="11">
    <location>
        <begin position="495"/>
        <end position="522"/>
    </location>
</feature>
<feature type="compositionally biased region" description="Basic and acidic residues" evidence="10">
    <location>
        <begin position="613"/>
        <end position="627"/>
    </location>
</feature>
<keyword evidence="3" id="KW-0677">Repeat</keyword>
<evidence type="ECO:0000313" key="13">
    <source>
        <dbReference type="EnsemblMetazoa" id="XP_003726187"/>
    </source>
</evidence>
<feature type="compositionally biased region" description="Polar residues" evidence="10">
    <location>
        <begin position="451"/>
        <end position="478"/>
    </location>
</feature>
<dbReference type="GeneID" id="100888640"/>
<dbReference type="SMART" id="SM00355">
    <property type="entry name" value="ZnF_C2H2"/>
    <property type="match status" value="10"/>
</dbReference>
<feature type="domain" description="C2H2-type" evidence="11">
    <location>
        <begin position="859"/>
        <end position="886"/>
    </location>
</feature>
<evidence type="ECO:0000256" key="3">
    <source>
        <dbReference type="ARBA" id="ARBA00022737"/>
    </source>
</evidence>